<dbReference type="PANTHER" id="PTHR41282:SF1">
    <property type="entry name" value="CONSERVED TRANSMEMBRANE PROTEIN-RELATED"/>
    <property type="match status" value="1"/>
</dbReference>
<gene>
    <name evidence="3" type="ORF">GCM10018781_00930</name>
</gene>
<dbReference type="PANTHER" id="PTHR41282">
    <property type="entry name" value="CONSERVED TRANSMEMBRANE PROTEIN-RELATED"/>
    <property type="match status" value="1"/>
</dbReference>
<dbReference type="InterPro" id="IPR010539">
    <property type="entry name" value="BaxI_1-like"/>
</dbReference>
<evidence type="ECO:0000256" key="2">
    <source>
        <dbReference type="SAM" id="Phobius"/>
    </source>
</evidence>
<reference evidence="3" key="1">
    <citation type="journal article" date="2014" name="Int. J. Syst. Evol. Microbiol.">
        <title>Complete genome sequence of Corynebacterium casei LMG S-19264T (=DSM 44701T), isolated from a smear-ripened cheese.</title>
        <authorList>
            <consortium name="US DOE Joint Genome Institute (JGI-PGF)"/>
            <person name="Walter F."/>
            <person name="Albersmeier A."/>
            <person name="Kalinowski J."/>
            <person name="Ruckert C."/>
        </authorList>
    </citation>
    <scope>NUCLEOTIDE SEQUENCE</scope>
    <source>
        <strain evidence="3">JCM 4646</strain>
    </source>
</reference>
<evidence type="ECO:0000256" key="1">
    <source>
        <dbReference type="SAM" id="MobiDB-lite"/>
    </source>
</evidence>
<feature type="transmembrane region" description="Helical" evidence="2">
    <location>
        <begin position="100"/>
        <end position="118"/>
    </location>
</feature>
<evidence type="ECO:0000313" key="4">
    <source>
        <dbReference type="Proteomes" id="UP000617734"/>
    </source>
</evidence>
<dbReference type="RefSeq" id="WP_190208705.1">
    <property type="nucleotide sequence ID" value="NZ_BNBO01000001.1"/>
</dbReference>
<feature type="transmembrane region" description="Helical" evidence="2">
    <location>
        <begin position="157"/>
        <end position="178"/>
    </location>
</feature>
<reference evidence="3" key="2">
    <citation type="submission" date="2020-09" db="EMBL/GenBank/DDBJ databases">
        <authorList>
            <person name="Sun Q."/>
            <person name="Ohkuma M."/>
        </authorList>
    </citation>
    <scope>NUCLEOTIDE SEQUENCE</scope>
    <source>
        <strain evidence="3">JCM 4646</strain>
    </source>
</reference>
<feature type="region of interest" description="Disordered" evidence="1">
    <location>
        <begin position="1"/>
        <end position="27"/>
    </location>
</feature>
<feature type="transmembrane region" description="Helical" evidence="2">
    <location>
        <begin position="225"/>
        <end position="246"/>
    </location>
</feature>
<accession>A0A919FAE0</accession>
<feature type="transmembrane region" description="Helical" evidence="2">
    <location>
        <begin position="73"/>
        <end position="94"/>
    </location>
</feature>
<keyword evidence="4" id="KW-1185">Reference proteome</keyword>
<name>A0A919FAE0_9ACTN</name>
<keyword evidence="2" id="KW-1133">Transmembrane helix</keyword>
<dbReference type="Proteomes" id="UP000617734">
    <property type="component" value="Unassembled WGS sequence"/>
</dbReference>
<proteinExistence type="predicted"/>
<keyword evidence="2" id="KW-0812">Transmembrane</keyword>
<comment type="caution">
    <text evidence="3">The sequence shown here is derived from an EMBL/GenBank/DDBJ whole genome shotgun (WGS) entry which is preliminary data.</text>
</comment>
<feature type="transmembrane region" description="Helical" evidence="2">
    <location>
        <begin position="130"/>
        <end position="151"/>
    </location>
</feature>
<sequence length="296" mass="30499">MTDVERRTLKSSNPVLPRHGVTRRTGEKTVARGLLLQPAVGADRDGFADPWARQPLLGLPPLTAGQLLTFDAVVGRAAAALAVAVLAAGAAWRWQPADARTGYALAGLLGAVAVLLTVARRRGRAPAPGLTFAFAAFEGAFLGLLSGAVARQTSSGAAVQVVLGTMAASAGVLIAYGLRLIRMTRRFRGYAAAAVLGAALLAGTDGLVVRVAGPGSLGLHGGEGWAIGALCALAGILLATPAISIHVRRIEEMITQGVPARACWTAAFGLTLTLVWLYVEAARGLTLVPDEDLQVY</sequence>
<keyword evidence="2" id="KW-0472">Membrane</keyword>
<protein>
    <submittedName>
        <fullName evidence="3">Membrane protein</fullName>
    </submittedName>
</protein>
<organism evidence="3 4">
    <name type="scientific">Kitasatospora indigofera</name>
    <dbReference type="NCBI Taxonomy" id="67307"/>
    <lineage>
        <taxon>Bacteria</taxon>
        <taxon>Bacillati</taxon>
        <taxon>Actinomycetota</taxon>
        <taxon>Actinomycetes</taxon>
        <taxon>Kitasatosporales</taxon>
        <taxon>Streptomycetaceae</taxon>
        <taxon>Kitasatospora</taxon>
    </lineage>
</organism>
<dbReference type="AlphaFoldDB" id="A0A919FAE0"/>
<feature type="transmembrane region" description="Helical" evidence="2">
    <location>
        <begin position="258"/>
        <end position="279"/>
    </location>
</feature>
<evidence type="ECO:0000313" key="3">
    <source>
        <dbReference type="EMBL" id="GHH58852.1"/>
    </source>
</evidence>
<dbReference type="Pfam" id="PF12811">
    <property type="entry name" value="BaxI_1"/>
    <property type="match status" value="1"/>
</dbReference>
<feature type="transmembrane region" description="Helical" evidence="2">
    <location>
        <begin position="190"/>
        <end position="213"/>
    </location>
</feature>
<dbReference type="EMBL" id="BNBO01000001">
    <property type="protein sequence ID" value="GHH58852.1"/>
    <property type="molecule type" value="Genomic_DNA"/>
</dbReference>
<dbReference type="GeneID" id="95350650"/>